<reference evidence="2" key="1">
    <citation type="journal article" date="2019" name="bioRxiv">
        <title>The Genome of the Zebra Mussel, Dreissena polymorpha: A Resource for Invasive Species Research.</title>
        <authorList>
            <person name="McCartney M.A."/>
            <person name="Auch B."/>
            <person name="Kono T."/>
            <person name="Mallez S."/>
            <person name="Zhang Y."/>
            <person name="Obille A."/>
            <person name="Becker A."/>
            <person name="Abrahante J.E."/>
            <person name="Garbe J."/>
            <person name="Badalamenti J.P."/>
            <person name="Herman A."/>
            <person name="Mangelson H."/>
            <person name="Liachko I."/>
            <person name="Sullivan S."/>
            <person name="Sone E.D."/>
            <person name="Koren S."/>
            <person name="Silverstein K.A.T."/>
            <person name="Beckman K.B."/>
            <person name="Gohl D.M."/>
        </authorList>
    </citation>
    <scope>NUCLEOTIDE SEQUENCE</scope>
    <source>
        <strain evidence="2">Duluth1</strain>
        <tissue evidence="2">Whole animal</tissue>
    </source>
</reference>
<evidence type="ECO:0000313" key="2">
    <source>
        <dbReference type="EMBL" id="KAH3869336.1"/>
    </source>
</evidence>
<keyword evidence="3" id="KW-1185">Reference proteome</keyword>
<name>A0A9D4M6P7_DREPO</name>
<feature type="compositionally biased region" description="Gly residues" evidence="1">
    <location>
        <begin position="77"/>
        <end position="87"/>
    </location>
</feature>
<sequence>MRYRKSIALRHAPIVVFIALELLMWEVDAQRRPRVRNSPRLGARLPEHLQSAYLSAVNSNANGQSVNPDVTTQAPQGGQGGGGGGSGPEFQLGLAGREWSSLAPTVPAAADIECMVEVQVTQIRGGRCTRLAGRHRPYICQSGQHFSFAPHCEARMNQRAARTQEAEPEG</sequence>
<dbReference type="Proteomes" id="UP000828390">
    <property type="component" value="Unassembled WGS sequence"/>
</dbReference>
<feature type="compositionally biased region" description="Polar residues" evidence="1">
    <location>
        <begin position="60"/>
        <end position="75"/>
    </location>
</feature>
<dbReference type="AlphaFoldDB" id="A0A9D4M6P7"/>
<protein>
    <submittedName>
        <fullName evidence="2">Uncharacterized protein</fullName>
    </submittedName>
</protein>
<evidence type="ECO:0000313" key="3">
    <source>
        <dbReference type="Proteomes" id="UP000828390"/>
    </source>
</evidence>
<dbReference type="EMBL" id="JAIWYP010000002">
    <property type="protein sequence ID" value="KAH3869336.1"/>
    <property type="molecule type" value="Genomic_DNA"/>
</dbReference>
<organism evidence="2 3">
    <name type="scientific">Dreissena polymorpha</name>
    <name type="common">Zebra mussel</name>
    <name type="synonym">Mytilus polymorpha</name>
    <dbReference type="NCBI Taxonomy" id="45954"/>
    <lineage>
        <taxon>Eukaryota</taxon>
        <taxon>Metazoa</taxon>
        <taxon>Spiralia</taxon>
        <taxon>Lophotrochozoa</taxon>
        <taxon>Mollusca</taxon>
        <taxon>Bivalvia</taxon>
        <taxon>Autobranchia</taxon>
        <taxon>Heteroconchia</taxon>
        <taxon>Euheterodonta</taxon>
        <taxon>Imparidentia</taxon>
        <taxon>Neoheterodontei</taxon>
        <taxon>Myida</taxon>
        <taxon>Dreissenoidea</taxon>
        <taxon>Dreissenidae</taxon>
        <taxon>Dreissena</taxon>
    </lineage>
</organism>
<feature type="region of interest" description="Disordered" evidence="1">
    <location>
        <begin position="60"/>
        <end position="90"/>
    </location>
</feature>
<dbReference type="OrthoDB" id="6156797at2759"/>
<accession>A0A9D4M6P7</accession>
<gene>
    <name evidence="2" type="ORF">DPMN_032499</name>
</gene>
<evidence type="ECO:0000256" key="1">
    <source>
        <dbReference type="SAM" id="MobiDB-lite"/>
    </source>
</evidence>
<proteinExistence type="predicted"/>
<reference evidence="2" key="2">
    <citation type="submission" date="2020-11" db="EMBL/GenBank/DDBJ databases">
        <authorList>
            <person name="McCartney M.A."/>
            <person name="Auch B."/>
            <person name="Kono T."/>
            <person name="Mallez S."/>
            <person name="Becker A."/>
            <person name="Gohl D.M."/>
            <person name="Silverstein K.A.T."/>
            <person name="Koren S."/>
            <person name="Bechman K.B."/>
            <person name="Herman A."/>
            <person name="Abrahante J.E."/>
            <person name="Garbe J."/>
        </authorList>
    </citation>
    <scope>NUCLEOTIDE SEQUENCE</scope>
    <source>
        <strain evidence="2">Duluth1</strain>
        <tissue evidence="2">Whole animal</tissue>
    </source>
</reference>
<comment type="caution">
    <text evidence="2">The sequence shown here is derived from an EMBL/GenBank/DDBJ whole genome shotgun (WGS) entry which is preliminary data.</text>
</comment>